<feature type="chain" id="PRO_5038771842" evidence="1">
    <location>
        <begin position="22"/>
        <end position="327"/>
    </location>
</feature>
<keyword evidence="3" id="KW-1185">Reference proteome</keyword>
<accession>A0A1H9TCA9</accession>
<feature type="signal peptide" evidence="1">
    <location>
        <begin position="1"/>
        <end position="21"/>
    </location>
</feature>
<dbReference type="Gene3D" id="3.40.50.2300">
    <property type="match status" value="2"/>
</dbReference>
<dbReference type="Pfam" id="PF04392">
    <property type="entry name" value="ABC_sub_bind"/>
    <property type="match status" value="1"/>
</dbReference>
<dbReference type="EMBL" id="FOGV01000009">
    <property type="protein sequence ID" value="SER94677.1"/>
    <property type="molecule type" value="Genomic_DNA"/>
</dbReference>
<evidence type="ECO:0000256" key="1">
    <source>
        <dbReference type="SAM" id="SignalP"/>
    </source>
</evidence>
<name>A0A1H9TCA9_9BACI</name>
<dbReference type="PANTHER" id="PTHR35271:SF1">
    <property type="entry name" value="ABC TRANSPORTER, SUBSTRATE-BINDING LIPOPROTEIN"/>
    <property type="match status" value="1"/>
</dbReference>
<protein>
    <submittedName>
        <fullName evidence="2">ABC transport system substrate-binding protein</fullName>
    </submittedName>
</protein>
<keyword evidence="1" id="KW-0732">Signal</keyword>
<proteinExistence type="predicted"/>
<dbReference type="STRING" id="1464123.SAMN05444126_10983"/>
<dbReference type="PANTHER" id="PTHR35271">
    <property type="entry name" value="ABC TRANSPORTER, SUBSTRATE-BINDING LIPOPROTEIN-RELATED"/>
    <property type="match status" value="1"/>
</dbReference>
<reference evidence="3" key="1">
    <citation type="submission" date="2016-10" db="EMBL/GenBank/DDBJ databases">
        <authorList>
            <person name="de Groot N.N."/>
        </authorList>
    </citation>
    <scope>NUCLEOTIDE SEQUENCE [LARGE SCALE GENOMIC DNA]</scope>
    <source>
        <strain evidence="3">10nlg</strain>
    </source>
</reference>
<evidence type="ECO:0000313" key="3">
    <source>
        <dbReference type="Proteomes" id="UP000199318"/>
    </source>
</evidence>
<dbReference type="Proteomes" id="UP000199318">
    <property type="component" value="Unassembled WGS sequence"/>
</dbReference>
<gene>
    <name evidence="2" type="ORF">SAMN05444126_10983</name>
</gene>
<sequence>MLIAMAALLTAAISAFIWTSAEDDSVYEISVLASEEDRLKKIDGVVDGLHDLGYAEKEYRLNVFQSDPETTLAEAAEQSADADPDVILSLGGVESQELAEMLHSRSLQLPVVFAGMAAPVQTGMIETFEEPQGLFTGISNHQRTLSAKRVELFADLIPSMDRIILLYNENVDISRRSLAAAEKAAEQLEIEVIGFDVGMETDYDALADIVDADTGVMTLPSYVVESKTEEWVQFSDELEVPLMGIHEFEVEAGFLAAYGTSFYEQGLQAARPLSLILQGNEPEDIPAELPDVVTFYKNDQVFRNWSGEINPDIARFAESVQSEGEEE</sequence>
<dbReference type="InterPro" id="IPR007487">
    <property type="entry name" value="ABC_transpt-TYRBP-like"/>
</dbReference>
<organism evidence="2 3">
    <name type="scientific">Salisediminibacterium halotolerans</name>
    <dbReference type="NCBI Taxonomy" id="517425"/>
    <lineage>
        <taxon>Bacteria</taxon>
        <taxon>Bacillati</taxon>
        <taxon>Bacillota</taxon>
        <taxon>Bacilli</taxon>
        <taxon>Bacillales</taxon>
        <taxon>Bacillaceae</taxon>
        <taxon>Salisediminibacterium</taxon>
    </lineage>
</organism>
<comment type="caution">
    <text evidence="2">The sequence shown here is derived from an EMBL/GenBank/DDBJ whole genome shotgun (WGS) entry which is preliminary data.</text>
</comment>
<dbReference type="AlphaFoldDB" id="A0A1H9TCA9"/>
<evidence type="ECO:0000313" key="2">
    <source>
        <dbReference type="EMBL" id="SER94677.1"/>
    </source>
</evidence>
<dbReference type="CDD" id="cd06325">
    <property type="entry name" value="PBP1_ABC_unchar_transporter"/>
    <property type="match status" value="1"/>
</dbReference>